<feature type="non-terminal residue" evidence="1">
    <location>
        <position position="72"/>
    </location>
</feature>
<protein>
    <submittedName>
        <fullName evidence="1">Uncharacterized protein</fullName>
    </submittedName>
</protein>
<accession>A0A5E4ALP8</accession>
<dbReference type="EMBL" id="CABDUW010000099">
    <property type="protein sequence ID" value="VTJ58337.1"/>
    <property type="molecule type" value="Genomic_DNA"/>
</dbReference>
<organism evidence="1 2">
    <name type="scientific">Marmota monax</name>
    <name type="common">Woodchuck</name>
    <dbReference type="NCBI Taxonomy" id="9995"/>
    <lineage>
        <taxon>Eukaryota</taxon>
        <taxon>Metazoa</taxon>
        <taxon>Chordata</taxon>
        <taxon>Craniata</taxon>
        <taxon>Vertebrata</taxon>
        <taxon>Euteleostomi</taxon>
        <taxon>Mammalia</taxon>
        <taxon>Eutheria</taxon>
        <taxon>Euarchontoglires</taxon>
        <taxon>Glires</taxon>
        <taxon>Rodentia</taxon>
        <taxon>Sciuromorpha</taxon>
        <taxon>Sciuridae</taxon>
        <taxon>Xerinae</taxon>
        <taxon>Marmotini</taxon>
        <taxon>Marmota</taxon>
    </lineage>
</organism>
<evidence type="ECO:0000313" key="2">
    <source>
        <dbReference type="Proteomes" id="UP000335636"/>
    </source>
</evidence>
<gene>
    <name evidence="1" type="ORF">MONAX_5E020218</name>
</gene>
<comment type="caution">
    <text evidence="1">The sequence shown here is derived from an EMBL/GenBank/DDBJ whole genome shotgun (WGS) entry which is preliminary data.</text>
</comment>
<proteinExistence type="predicted"/>
<sequence length="72" mass="8310">MSPLVLMKISPPPLSADIRSLPCWYPMRMAAFRSPCQATQAMDTGAERQALRENVYPKLREFCRENYGLEFQ</sequence>
<dbReference type="AlphaFoldDB" id="A0A5E4ALP8"/>
<dbReference type="Proteomes" id="UP000335636">
    <property type="component" value="Unassembled WGS sequence"/>
</dbReference>
<reference evidence="1" key="1">
    <citation type="submission" date="2019-04" db="EMBL/GenBank/DDBJ databases">
        <authorList>
            <person name="Alioto T."/>
            <person name="Alioto T."/>
        </authorList>
    </citation>
    <scope>NUCLEOTIDE SEQUENCE [LARGE SCALE GENOMIC DNA]</scope>
</reference>
<name>A0A5E4ALP8_MARMO</name>
<evidence type="ECO:0000313" key="1">
    <source>
        <dbReference type="EMBL" id="VTJ58337.1"/>
    </source>
</evidence>
<keyword evidence="2" id="KW-1185">Reference proteome</keyword>